<dbReference type="AlphaFoldDB" id="A0A3M6QC71"/>
<protein>
    <submittedName>
        <fullName evidence="2">TIGR04438 family Trp-rich protein</fullName>
    </submittedName>
</protein>
<dbReference type="Proteomes" id="UP000267521">
    <property type="component" value="Unassembled WGS sequence"/>
</dbReference>
<dbReference type="InterPro" id="IPR031044">
    <property type="entry name" value="Small_Trp_rich"/>
</dbReference>
<dbReference type="RefSeq" id="WP_122237510.1">
    <property type="nucleotide sequence ID" value="NZ_RDQK01000006.1"/>
</dbReference>
<evidence type="ECO:0000313" key="5">
    <source>
        <dbReference type="Proteomes" id="UP000281171"/>
    </source>
</evidence>
<dbReference type="EMBL" id="RDQK01000006">
    <property type="protein sequence ID" value="RMX10869.1"/>
    <property type="molecule type" value="Genomic_DNA"/>
</dbReference>
<organism evidence="2 4">
    <name type="scientific">Allofranklinella schreckenbergeri</name>
    <dbReference type="NCBI Taxonomy" id="1076744"/>
    <lineage>
        <taxon>Bacteria</taxon>
        <taxon>Pseudomonadati</taxon>
        <taxon>Pseudomonadota</taxon>
        <taxon>Betaproteobacteria</taxon>
        <taxon>Burkholderiales</taxon>
        <taxon>Comamonadaceae</taxon>
        <taxon>Allofranklinella</taxon>
    </lineage>
</organism>
<evidence type="ECO:0000313" key="4">
    <source>
        <dbReference type="Proteomes" id="UP000267521"/>
    </source>
</evidence>
<feature type="transmembrane region" description="Helical" evidence="1">
    <location>
        <begin position="26"/>
        <end position="43"/>
    </location>
</feature>
<proteinExistence type="predicted"/>
<evidence type="ECO:0000313" key="3">
    <source>
        <dbReference type="EMBL" id="RMX10869.1"/>
    </source>
</evidence>
<keyword evidence="1" id="KW-0812">Transmembrane</keyword>
<dbReference type="NCBIfam" id="TIGR04438">
    <property type="entry name" value="small_Trp_rich"/>
    <property type="match status" value="1"/>
</dbReference>
<dbReference type="Proteomes" id="UP000281171">
    <property type="component" value="Unassembled WGS sequence"/>
</dbReference>
<evidence type="ECO:0000313" key="2">
    <source>
        <dbReference type="EMBL" id="RMX00009.1"/>
    </source>
</evidence>
<dbReference type="EMBL" id="RDQM01000003">
    <property type="protein sequence ID" value="RMX00009.1"/>
    <property type="molecule type" value="Genomic_DNA"/>
</dbReference>
<keyword evidence="1" id="KW-1133">Transmembrane helix</keyword>
<accession>A0A3M6R7W0</accession>
<comment type="caution">
    <text evidence="2">The sequence shown here is derived from an EMBL/GenBank/DDBJ whole genome shotgun (WGS) entry which is preliminary data.</text>
</comment>
<name>A0A3M6QC71_9BURK</name>
<gene>
    <name evidence="3" type="ORF">EBQ24_02955</name>
    <name evidence="2" type="ORF">EBQ26_02705</name>
</gene>
<reference evidence="4 5" key="1">
    <citation type="submission" date="2018-10" db="EMBL/GenBank/DDBJ databases">
        <title>Comamonadaceae CDC group NO-1 genome sequencing and assembly.</title>
        <authorList>
            <person name="Bernier A.-M."/>
            <person name="Bernard K."/>
        </authorList>
    </citation>
    <scope>NUCLEOTIDE SEQUENCE [LARGE SCALE GENOMIC DNA]</scope>
    <source>
        <strain evidence="3 5">NML180581</strain>
        <strain evidence="2 4">NML970147</strain>
    </source>
</reference>
<evidence type="ECO:0000256" key="1">
    <source>
        <dbReference type="SAM" id="Phobius"/>
    </source>
</evidence>
<sequence length="82" mass="9943">MYLLGLSLILLAMKYFAVGPVAQWPWWWIAVPFGLTAAWWAWADWSGYTKRKMMERENRRKAERIERDKQRLGLTTQRRKKK</sequence>
<keyword evidence="1" id="KW-0472">Membrane</keyword>
<accession>A0A3M6QC71</accession>